<evidence type="ECO:0000256" key="1">
    <source>
        <dbReference type="SAM" id="MobiDB-lite"/>
    </source>
</evidence>
<reference evidence="3" key="3">
    <citation type="submission" date="2016-07" db="EMBL/GenBank/DDBJ databases">
        <title>Evolution of pathogenesis and genome organization in the Tremellales.</title>
        <authorList>
            <person name="Cuomo C."/>
            <person name="Litvintseva A."/>
            <person name="Heitman J."/>
            <person name="Chen Y."/>
            <person name="Sun S."/>
            <person name="Springer D."/>
            <person name="Dromer F."/>
            <person name="Young S."/>
            <person name="Zeng Q."/>
            <person name="Chapman S."/>
            <person name="Gujja S."/>
            <person name="Saif S."/>
            <person name="Birren B."/>
        </authorList>
    </citation>
    <scope>NUCLEOTIDE SEQUENCE</scope>
    <source>
        <strain evidence="3">CBS 10737</strain>
    </source>
</reference>
<feature type="compositionally biased region" description="Basic and acidic residues" evidence="1">
    <location>
        <begin position="433"/>
        <end position="444"/>
    </location>
</feature>
<evidence type="ECO:0000313" key="3">
    <source>
        <dbReference type="EMBL" id="OCF51737.1"/>
    </source>
</evidence>
<dbReference type="Pfam" id="PF00651">
    <property type="entry name" value="BTB"/>
    <property type="match status" value="1"/>
</dbReference>
<evidence type="ECO:0000313" key="5">
    <source>
        <dbReference type="Proteomes" id="UP000094020"/>
    </source>
</evidence>
<dbReference type="EMBL" id="CP144524">
    <property type="protein sequence ID" value="WWC70960.1"/>
    <property type="molecule type" value="Genomic_DNA"/>
</dbReference>
<proteinExistence type="predicted"/>
<feature type="domain" description="BTB" evidence="2">
    <location>
        <begin position="283"/>
        <end position="351"/>
    </location>
</feature>
<dbReference type="PROSITE" id="PS50097">
    <property type="entry name" value="BTB"/>
    <property type="match status" value="1"/>
</dbReference>
<dbReference type="InterPro" id="IPR000210">
    <property type="entry name" value="BTB/POZ_dom"/>
</dbReference>
<feature type="compositionally biased region" description="Low complexity" evidence="1">
    <location>
        <begin position="409"/>
        <end position="420"/>
    </location>
</feature>
<feature type="compositionally biased region" description="Polar residues" evidence="1">
    <location>
        <begin position="475"/>
        <end position="498"/>
    </location>
</feature>
<reference evidence="3" key="1">
    <citation type="submission" date="2013-07" db="EMBL/GenBank/DDBJ databases">
        <title>The Genome Sequence of Cryptococcus pinus CBS10737.</title>
        <authorList>
            <consortium name="The Broad Institute Genome Sequencing Platform"/>
            <person name="Cuomo C."/>
            <person name="Litvintseva A."/>
            <person name="Chen Y."/>
            <person name="Heitman J."/>
            <person name="Sun S."/>
            <person name="Springer D."/>
            <person name="Dromer F."/>
            <person name="Young S.K."/>
            <person name="Zeng Q."/>
            <person name="Gargeya S."/>
            <person name="Fitzgerald M."/>
            <person name="Abouelleil A."/>
            <person name="Alvarado L."/>
            <person name="Berlin A.M."/>
            <person name="Chapman S.B."/>
            <person name="Dewar J."/>
            <person name="Goldberg J."/>
            <person name="Griggs A."/>
            <person name="Gujja S."/>
            <person name="Hansen M."/>
            <person name="Howarth C."/>
            <person name="Imamovic A."/>
            <person name="Larimer J."/>
            <person name="McCowan C."/>
            <person name="Murphy C."/>
            <person name="Pearson M."/>
            <person name="Priest M."/>
            <person name="Roberts A."/>
            <person name="Saif S."/>
            <person name="Shea T."/>
            <person name="Sykes S."/>
            <person name="Wortman J."/>
            <person name="Nusbaum C."/>
            <person name="Birren B."/>
        </authorList>
    </citation>
    <scope>NUCLEOTIDE SEQUENCE [LARGE SCALE GENOMIC DNA]</scope>
    <source>
        <strain evidence="3">CBS 10737</strain>
    </source>
</reference>
<reference evidence="4" key="4">
    <citation type="submission" date="2024-02" db="EMBL/GenBank/DDBJ databases">
        <title>Comparative genomics of Cryptococcus and Kwoniella reveals pathogenesis evolution and contrasting modes of karyotype evolution via chromosome fusion or intercentromeric recombination.</title>
        <authorList>
            <person name="Coelho M.A."/>
            <person name="David-Palma M."/>
            <person name="Shea T."/>
            <person name="Bowers K."/>
            <person name="McGinley-Smith S."/>
            <person name="Mohammad A.W."/>
            <person name="Gnirke A."/>
            <person name="Yurkov A.M."/>
            <person name="Nowrousian M."/>
            <person name="Sun S."/>
            <person name="Cuomo C.A."/>
            <person name="Heitman J."/>
        </authorList>
    </citation>
    <scope>NUCLEOTIDE SEQUENCE</scope>
    <source>
        <strain evidence="4">CBS 10737</strain>
    </source>
</reference>
<dbReference type="RefSeq" id="XP_019012956.1">
    <property type="nucleotide sequence ID" value="XM_019154216.1"/>
</dbReference>
<dbReference type="PANTHER" id="PTHR24413">
    <property type="entry name" value="SPECKLE-TYPE POZ PROTEIN"/>
    <property type="match status" value="1"/>
</dbReference>
<feature type="region of interest" description="Disordered" evidence="1">
    <location>
        <begin position="408"/>
        <end position="502"/>
    </location>
</feature>
<dbReference type="SUPFAM" id="SSF54695">
    <property type="entry name" value="POZ domain"/>
    <property type="match status" value="1"/>
</dbReference>
<dbReference type="CDD" id="cd18186">
    <property type="entry name" value="BTB_POZ_ZBTB_KLHL-like"/>
    <property type="match status" value="1"/>
</dbReference>
<keyword evidence="5" id="KW-1185">Reference proteome</keyword>
<feature type="compositionally biased region" description="Polar residues" evidence="1">
    <location>
        <begin position="7"/>
        <end position="21"/>
    </location>
</feature>
<name>A0A1B9I879_9TREE</name>
<dbReference type="Proteomes" id="UP000094020">
    <property type="component" value="Chromosome 6"/>
</dbReference>
<dbReference type="EMBL" id="KV700115">
    <property type="protein sequence ID" value="OCF51737.1"/>
    <property type="molecule type" value="Genomic_DNA"/>
</dbReference>
<dbReference type="GeneID" id="30170821"/>
<organism evidence="3">
    <name type="scientific">Kwoniella pini CBS 10737</name>
    <dbReference type="NCBI Taxonomy" id="1296096"/>
    <lineage>
        <taxon>Eukaryota</taxon>
        <taxon>Fungi</taxon>
        <taxon>Dikarya</taxon>
        <taxon>Basidiomycota</taxon>
        <taxon>Agaricomycotina</taxon>
        <taxon>Tremellomycetes</taxon>
        <taxon>Tremellales</taxon>
        <taxon>Cryptococcaceae</taxon>
        <taxon>Kwoniella</taxon>
    </lineage>
</organism>
<feature type="region of interest" description="Disordered" evidence="1">
    <location>
        <begin position="1"/>
        <end position="40"/>
    </location>
</feature>
<dbReference type="SMART" id="SM00225">
    <property type="entry name" value="BTB"/>
    <property type="match status" value="1"/>
</dbReference>
<dbReference type="STRING" id="1296096.A0A1B9I879"/>
<evidence type="ECO:0000313" key="4">
    <source>
        <dbReference type="EMBL" id="WWC70960.1"/>
    </source>
</evidence>
<protein>
    <recommendedName>
        <fullName evidence="2">BTB domain-containing protein</fullName>
    </recommendedName>
</protein>
<dbReference type="KEGG" id="kpin:30170821"/>
<dbReference type="AlphaFoldDB" id="A0A1B9I879"/>
<dbReference type="OrthoDB" id="288590at2759"/>
<accession>A0A1B9I879</accession>
<sequence>MAFTAPDNLSRSLPPTSNLVLSSPPRPSRTTTPNRNSIQRRYDHFAPSSNLHNRSNSASMNLLNSNHSGTSSRWWDPETIQWPVHGLNELNEHIENESDLVSADLPEALGKSVMTSTGNFQLDLVPRHQVSPTKPNITTTPRTLSLYITSRNINTYTSQETSSSAGIFVGITILNPNIGEKYVGTKYIWSNSSEFEFSIDAEYASIELPILSTLIKNYKSLEEEDGFMLCVRIGPKWNIQPGFKIPDLISSTTLNALEKLLDKSTGDIIFICLEHSIIKGNEDDVSIQSRKRTIYTHREILEEKSEYFKDLLNSGFKESDGQARIVVNDIGYNTLYWVLRFLYTNSLIFSENYNVRSSALLDSLNSEETNKLVNSTSITYLENGEWAWYNIPFVYDGKEDDDEIRTMVSASSSSSGTVLSRRSEGVPIPVKQDLQKPRSSRSSDRGQSTQSESTVRRIPLKISLPPIQPRRPTINEESNLKTSPTSKINSNSTKQISPKTLHRSHQGYPLPIQRNELDPDPNPHPTPILEPADPLEIYIAADKYRLDILKGLAKEHLLGKLNQGYCIPLAFATYPYDELHSDILDYIVDHWNQVKSSPEFLKCIHEVRQDVWGENGPLVLHNIYMRL</sequence>
<evidence type="ECO:0000259" key="2">
    <source>
        <dbReference type="PROSITE" id="PS50097"/>
    </source>
</evidence>
<dbReference type="InterPro" id="IPR011333">
    <property type="entry name" value="SKP1/BTB/POZ_sf"/>
</dbReference>
<feature type="compositionally biased region" description="Low complexity" evidence="1">
    <location>
        <begin position="28"/>
        <end position="37"/>
    </location>
</feature>
<reference evidence="4" key="2">
    <citation type="submission" date="2013-07" db="EMBL/GenBank/DDBJ databases">
        <authorList>
            <consortium name="The Broad Institute Genome Sequencing Platform"/>
            <person name="Cuomo C."/>
            <person name="Litvintseva A."/>
            <person name="Chen Y."/>
            <person name="Heitman J."/>
            <person name="Sun S."/>
            <person name="Springer D."/>
            <person name="Dromer F."/>
            <person name="Young S.K."/>
            <person name="Zeng Q."/>
            <person name="Gargeya S."/>
            <person name="Fitzgerald M."/>
            <person name="Abouelleil A."/>
            <person name="Alvarado L."/>
            <person name="Berlin A.M."/>
            <person name="Chapman S.B."/>
            <person name="Dewar J."/>
            <person name="Goldberg J."/>
            <person name="Griggs A."/>
            <person name="Gujja S."/>
            <person name="Hansen M."/>
            <person name="Howarth C."/>
            <person name="Imamovic A."/>
            <person name="Larimer J."/>
            <person name="McCowan C."/>
            <person name="Murphy C."/>
            <person name="Pearson M."/>
            <person name="Priest M."/>
            <person name="Roberts A."/>
            <person name="Saif S."/>
            <person name="Shea T."/>
            <person name="Sykes S."/>
            <person name="Wortman J."/>
            <person name="Nusbaum C."/>
            <person name="Birren B."/>
        </authorList>
    </citation>
    <scope>NUCLEOTIDE SEQUENCE</scope>
    <source>
        <strain evidence="4">CBS 10737</strain>
    </source>
</reference>
<dbReference type="Gene3D" id="3.30.710.10">
    <property type="entry name" value="Potassium Channel Kv1.1, Chain A"/>
    <property type="match status" value="1"/>
</dbReference>
<gene>
    <name evidence="3" type="ORF">I206_02452</name>
    <name evidence="4" type="ORF">I206_104912</name>
</gene>